<feature type="transmembrane region" description="Helical" evidence="1">
    <location>
        <begin position="54"/>
        <end position="71"/>
    </location>
</feature>
<reference evidence="2" key="1">
    <citation type="journal article" date="2014" name="Int. J. Syst. Evol. Microbiol.">
        <title>Complete genome sequence of Corynebacterium casei LMG S-19264T (=DSM 44701T), isolated from a smear-ripened cheese.</title>
        <authorList>
            <consortium name="US DOE Joint Genome Institute (JGI-PGF)"/>
            <person name="Walter F."/>
            <person name="Albersmeier A."/>
            <person name="Kalinowski J."/>
            <person name="Ruckert C."/>
        </authorList>
    </citation>
    <scope>NUCLEOTIDE SEQUENCE</scope>
    <source>
        <strain evidence="2">VKM Ac-2007</strain>
    </source>
</reference>
<evidence type="ECO:0000313" key="3">
    <source>
        <dbReference type="Proteomes" id="UP001143474"/>
    </source>
</evidence>
<feature type="transmembrane region" description="Helical" evidence="1">
    <location>
        <begin position="115"/>
        <end position="136"/>
    </location>
</feature>
<dbReference type="Proteomes" id="UP001143474">
    <property type="component" value="Unassembled WGS sequence"/>
</dbReference>
<accession>A0A9W6IAZ2</accession>
<evidence type="ECO:0000313" key="2">
    <source>
        <dbReference type="EMBL" id="GLK15331.1"/>
    </source>
</evidence>
<protein>
    <submittedName>
        <fullName evidence="2">Uncharacterized protein</fullName>
    </submittedName>
</protein>
<feature type="transmembrane region" description="Helical" evidence="1">
    <location>
        <begin position="203"/>
        <end position="224"/>
    </location>
</feature>
<proteinExistence type="predicted"/>
<dbReference type="EMBL" id="BSEV01000048">
    <property type="protein sequence ID" value="GLK15331.1"/>
    <property type="molecule type" value="Genomic_DNA"/>
</dbReference>
<feature type="transmembrane region" description="Helical" evidence="1">
    <location>
        <begin position="522"/>
        <end position="545"/>
    </location>
</feature>
<feature type="transmembrane region" description="Helical" evidence="1">
    <location>
        <begin position="552"/>
        <end position="571"/>
    </location>
</feature>
<keyword evidence="1" id="KW-0472">Membrane</keyword>
<sequence>MFVASFSVAVLSRFGVSVAETSLFAVYVVLCLTFPGVLLIRALYGGSRTTAEEIALGTALGYALEIFAYVAARAVGAPLLVLAWPIGVYAVFLAVPRLRRHYRSRSRATVGAPRWWSWFLALVVSCLVALGAVTFFRSSTLGWPSLAGADLDMPYHLALIGELKNHMPPRMPMADGEALFYHWFVYAHFAAASWVTGVEPLVLLFRLGVVPMLAVLVVLLGMAGRRVTGSWTGAAVALAGTVFMTAPNLYLGVNVGTFTWRGFSSWTGPSLTFGAMFFAPVVLVFLDLLERRRDVGRWLLLGVFLVAVMGAKATFLPLLGGGLAAVVATEALVRRRTPWPALLALGMTAACFLYAQLVLFGGARQAMVVDPLSMMRRTWAGLTGPVTAEPSLASVLGVTALYLTCLAVAWCGGLGLLCRPGLLGGPAVVLTLGMGVVCLVTVLALGHPHLAQLYFFSAAHPYLMIVAVHGIIVLVRRAQLSPRTVVHAVAAGTAAACLVRALCGVRTPLAPGEPEWVLYLPYAVLVGAALVTAVALATAGPLVLGRRGSLKAWAFALVVFAAAGPPAAWFARVLPGAGGTAAAGQIEPVAESAVPRGIVEVARWLRAHSDPDDLVATNGHCRWGYDNPCDSRQFWAAGLSERRLLVEGWTYTATNMGRWRPGELPERTPFWDGERIRLNDEAFSASPSAIRVLGERYGVRWLLADERRVPPGARLGDHAELRFRSGDYALYRVPDNPA</sequence>
<feature type="transmembrane region" description="Helical" evidence="1">
    <location>
        <begin position="453"/>
        <end position="475"/>
    </location>
</feature>
<dbReference type="AlphaFoldDB" id="A0A9W6IAZ2"/>
<feature type="transmembrane region" description="Helical" evidence="1">
    <location>
        <begin position="25"/>
        <end position="42"/>
    </location>
</feature>
<feature type="transmembrane region" description="Helical" evidence="1">
    <location>
        <begin position="392"/>
        <end position="416"/>
    </location>
</feature>
<feature type="transmembrane region" description="Helical" evidence="1">
    <location>
        <begin position="263"/>
        <end position="286"/>
    </location>
</feature>
<feature type="transmembrane region" description="Helical" evidence="1">
    <location>
        <begin position="178"/>
        <end position="196"/>
    </location>
</feature>
<gene>
    <name evidence="2" type="ORF">GCM10017600_87440</name>
</gene>
<keyword evidence="3" id="KW-1185">Reference proteome</keyword>
<feature type="transmembrane region" description="Helical" evidence="1">
    <location>
        <begin position="428"/>
        <end position="447"/>
    </location>
</feature>
<keyword evidence="1" id="KW-1133">Transmembrane helix</keyword>
<evidence type="ECO:0000256" key="1">
    <source>
        <dbReference type="SAM" id="Phobius"/>
    </source>
</evidence>
<feature type="transmembrane region" description="Helical" evidence="1">
    <location>
        <begin position="77"/>
        <end position="95"/>
    </location>
</feature>
<dbReference type="RefSeq" id="WP_271223549.1">
    <property type="nucleotide sequence ID" value="NZ_BSEV01000048.1"/>
</dbReference>
<feature type="transmembrane region" description="Helical" evidence="1">
    <location>
        <begin position="230"/>
        <end position="251"/>
    </location>
</feature>
<keyword evidence="1" id="KW-0812">Transmembrane</keyword>
<organism evidence="2 3">
    <name type="scientific">Streptosporangium carneum</name>
    <dbReference type="NCBI Taxonomy" id="47481"/>
    <lineage>
        <taxon>Bacteria</taxon>
        <taxon>Bacillati</taxon>
        <taxon>Actinomycetota</taxon>
        <taxon>Actinomycetes</taxon>
        <taxon>Streptosporangiales</taxon>
        <taxon>Streptosporangiaceae</taxon>
        <taxon>Streptosporangium</taxon>
    </lineage>
</organism>
<feature type="transmembrane region" description="Helical" evidence="1">
    <location>
        <begin position="484"/>
        <end position="502"/>
    </location>
</feature>
<name>A0A9W6IAZ2_9ACTN</name>
<feature type="transmembrane region" description="Helical" evidence="1">
    <location>
        <begin position="298"/>
        <end position="327"/>
    </location>
</feature>
<feature type="transmembrane region" description="Helical" evidence="1">
    <location>
        <begin position="339"/>
        <end position="363"/>
    </location>
</feature>
<comment type="caution">
    <text evidence="2">The sequence shown here is derived from an EMBL/GenBank/DDBJ whole genome shotgun (WGS) entry which is preliminary data.</text>
</comment>
<reference evidence="2" key="2">
    <citation type="submission" date="2023-01" db="EMBL/GenBank/DDBJ databases">
        <authorList>
            <person name="Sun Q."/>
            <person name="Evtushenko L."/>
        </authorList>
    </citation>
    <scope>NUCLEOTIDE SEQUENCE</scope>
    <source>
        <strain evidence="2">VKM Ac-2007</strain>
    </source>
</reference>